<evidence type="ECO:0000313" key="3">
    <source>
        <dbReference type="Proteomes" id="UP001501218"/>
    </source>
</evidence>
<comment type="caution">
    <text evidence="2">The sequence shown here is derived from an EMBL/GenBank/DDBJ whole genome shotgun (WGS) entry which is preliminary data.</text>
</comment>
<proteinExistence type="predicted"/>
<accession>A0ABN3GH41</accession>
<keyword evidence="1" id="KW-1133">Transmembrane helix</keyword>
<name>A0ABN3GH41_9PSEU</name>
<dbReference type="Proteomes" id="UP001501218">
    <property type="component" value="Unassembled WGS sequence"/>
</dbReference>
<feature type="transmembrane region" description="Helical" evidence="1">
    <location>
        <begin position="5"/>
        <end position="26"/>
    </location>
</feature>
<evidence type="ECO:0000313" key="2">
    <source>
        <dbReference type="EMBL" id="GAA2350219.1"/>
    </source>
</evidence>
<sequence>MGVRWVGVVGVGVACCVVLEMVVAWYDGVELWLVQLAYPLQVALVLAVLVPLCWGVARGVDRALDVLAARFARGRDVRGRGERGRAA</sequence>
<protein>
    <submittedName>
        <fullName evidence="2">Uncharacterized protein</fullName>
    </submittedName>
</protein>
<keyword evidence="3" id="KW-1185">Reference proteome</keyword>
<organism evidence="2 3">
    <name type="scientific">Saccharopolyspora halophila</name>
    <dbReference type="NCBI Taxonomy" id="405551"/>
    <lineage>
        <taxon>Bacteria</taxon>
        <taxon>Bacillati</taxon>
        <taxon>Actinomycetota</taxon>
        <taxon>Actinomycetes</taxon>
        <taxon>Pseudonocardiales</taxon>
        <taxon>Pseudonocardiaceae</taxon>
        <taxon>Saccharopolyspora</taxon>
    </lineage>
</organism>
<reference evidence="2 3" key="1">
    <citation type="journal article" date="2019" name="Int. J. Syst. Evol. Microbiol.">
        <title>The Global Catalogue of Microorganisms (GCM) 10K type strain sequencing project: providing services to taxonomists for standard genome sequencing and annotation.</title>
        <authorList>
            <consortium name="The Broad Institute Genomics Platform"/>
            <consortium name="The Broad Institute Genome Sequencing Center for Infectious Disease"/>
            <person name="Wu L."/>
            <person name="Ma J."/>
        </authorList>
    </citation>
    <scope>NUCLEOTIDE SEQUENCE [LARGE SCALE GENOMIC DNA]</scope>
    <source>
        <strain evidence="2 3">JCM 16221</strain>
    </source>
</reference>
<dbReference type="EMBL" id="BAAARA010000008">
    <property type="protein sequence ID" value="GAA2350219.1"/>
    <property type="molecule type" value="Genomic_DNA"/>
</dbReference>
<evidence type="ECO:0000256" key="1">
    <source>
        <dbReference type="SAM" id="Phobius"/>
    </source>
</evidence>
<keyword evidence="1" id="KW-0472">Membrane</keyword>
<feature type="transmembrane region" description="Helical" evidence="1">
    <location>
        <begin position="38"/>
        <end position="57"/>
    </location>
</feature>
<gene>
    <name evidence="2" type="ORF">GCM10009854_29990</name>
</gene>
<keyword evidence="1" id="KW-0812">Transmembrane</keyword>
<dbReference type="PROSITE" id="PS51257">
    <property type="entry name" value="PROKAR_LIPOPROTEIN"/>
    <property type="match status" value="1"/>
</dbReference>